<keyword evidence="2" id="KW-0472">Membrane</keyword>
<gene>
    <name evidence="3" type="ORF">PV05_04356</name>
</gene>
<reference evidence="3 4" key="1">
    <citation type="submission" date="2015-01" db="EMBL/GenBank/DDBJ databases">
        <title>The Genome Sequence of Exophiala xenobiotica CBS118157.</title>
        <authorList>
            <consortium name="The Broad Institute Genomics Platform"/>
            <person name="Cuomo C."/>
            <person name="de Hoog S."/>
            <person name="Gorbushina A."/>
            <person name="Stielow B."/>
            <person name="Teixiera M."/>
            <person name="Abouelleil A."/>
            <person name="Chapman S.B."/>
            <person name="Priest M."/>
            <person name="Young S.K."/>
            <person name="Wortman J."/>
            <person name="Nusbaum C."/>
            <person name="Birren B."/>
        </authorList>
    </citation>
    <scope>NUCLEOTIDE SEQUENCE [LARGE SCALE GENOMIC DNA]</scope>
    <source>
        <strain evidence="3 4">CBS 118157</strain>
    </source>
</reference>
<dbReference type="RefSeq" id="XP_013316209.1">
    <property type="nucleotide sequence ID" value="XM_013460755.1"/>
</dbReference>
<protein>
    <submittedName>
        <fullName evidence="3">Uncharacterized protein</fullName>
    </submittedName>
</protein>
<sequence>MHDFYYSRLLGDPTKFQPRLGNRYVEFLMSNVNDQKIIDRKIEEADIKGWVEQEGRSDHIADVRHKALHNRTPYLRLLIGSPEQHQSDAKILPLPISRETFEAVRTAWGLPKELLRMMLSSLPITNEFRASDSLGRSITGIMVRSARSRDWNFCLALAYNEATGVLHGLLNGMQAGEIQMLLQCLQESSQELSDHMLLPIFLLELKVHYFAVLLEKRAAGIEEIEYMTGMRHGFSSNPRRNPVKDTERERLLKDLDFDQITQKLTGLTGTLSFCHMTFTSSLRALEAVTAVRIRLLAGQRTLREVDTRITYLRELIVGSQALGGVLSDRTKAQVQTVYSLIGQKDNRLNIETAAASRKIAEISLLHNTAMKDMAEDSRNIAIMTRKDSNDMRIIAVVTLSFLPGTFMATLFSAGFFNFFPGQDSSDQVVSRWIWLYFVLTGGATIIVFLAWFWSSKRQNQEILTVIRDPLAPDNEAPQDEVRAYSNSDMRQPSIPGLWSERSGSIGPGGDIGPITSIGSSAKVSG</sequence>
<dbReference type="Proteomes" id="UP000054342">
    <property type="component" value="Unassembled WGS sequence"/>
</dbReference>
<evidence type="ECO:0000256" key="1">
    <source>
        <dbReference type="SAM" id="MobiDB-lite"/>
    </source>
</evidence>
<dbReference type="EMBL" id="KN847319">
    <property type="protein sequence ID" value="KIW55625.1"/>
    <property type="molecule type" value="Genomic_DNA"/>
</dbReference>
<keyword evidence="2" id="KW-1133">Transmembrane helix</keyword>
<dbReference type="OrthoDB" id="1046782at2759"/>
<feature type="compositionally biased region" description="Low complexity" evidence="1">
    <location>
        <begin position="512"/>
        <end position="525"/>
    </location>
</feature>
<dbReference type="AlphaFoldDB" id="A0A0D2ELR4"/>
<proteinExistence type="predicted"/>
<name>A0A0D2ELR4_9EURO</name>
<dbReference type="Gene3D" id="1.20.58.340">
    <property type="entry name" value="Magnesium transport protein CorA, transmembrane region"/>
    <property type="match status" value="1"/>
</dbReference>
<feature type="region of interest" description="Disordered" evidence="1">
    <location>
        <begin position="474"/>
        <end position="525"/>
    </location>
</feature>
<dbReference type="HOGENOM" id="CLU_037765_0_0_1"/>
<keyword evidence="2" id="KW-0812">Transmembrane</keyword>
<keyword evidence="4" id="KW-1185">Reference proteome</keyword>
<evidence type="ECO:0000256" key="2">
    <source>
        <dbReference type="SAM" id="Phobius"/>
    </source>
</evidence>
<dbReference type="GeneID" id="25326264"/>
<dbReference type="STRING" id="348802.A0A0D2ELR4"/>
<accession>A0A0D2ELR4</accession>
<organism evidence="3 4">
    <name type="scientific">Exophiala xenobiotica</name>
    <dbReference type="NCBI Taxonomy" id="348802"/>
    <lineage>
        <taxon>Eukaryota</taxon>
        <taxon>Fungi</taxon>
        <taxon>Dikarya</taxon>
        <taxon>Ascomycota</taxon>
        <taxon>Pezizomycotina</taxon>
        <taxon>Eurotiomycetes</taxon>
        <taxon>Chaetothyriomycetidae</taxon>
        <taxon>Chaetothyriales</taxon>
        <taxon>Herpotrichiellaceae</taxon>
        <taxon>Exophiala</taxon>
    </lineage>
</organism>
<evidence type="ECO:0000313" key="3">
    <source>
        <dbReference type="EMBL" id="KIW55625.1"/>
    </source>
</evidence>
<evidence type="ECO:0000313" key="4">
    <source>
        <dbReference type="Proteomes" id="UP000054342"/>
    </source>
</evidence>
<feature type="transmembrane region" description="Helical" evidence="2">
    <location>
        <begin position="433"/>
        <end position="453"/>
    </location>
</feature>
<feature type="transmembrane region" description="Helical" evidence="2">
    <location>
        <begin position="393"/>
        <end position="413"/>
    </location>
</feature>